<reference evidence="3 4" key="1">
    <citation type="submission" date="2019-05" db="EMBL/GenBank/DDBJ databases">
        <title>Another draft genome of Portunus trituberculatus and its Hox gene families provides insights of decapod evolution.</title>
        <authorList>
            <person name="Jeong J.-H."/>
            <person name="Song I."/>
            <person name="Kim S."/>
            <person name="Choi T."/>
            <person name="Kim D."/>
            <person name="Ryu S."/>
            <person name="Kim W."/>
        </authorList>
    </citation>
    <scope>NUCLEOTIDE SEQUENCE [LARGE SCALE GENOMIC DNA]</scope>
    <source>
        <tissue evidence="3">Muscle</tissue>
    </source>
</reference>
<dbReference type="InterPro" id="IPR036259">
    <property type="entry name" value="MFS_trans_sf"/>
</dbReference>
<keyword evidence="2" id="KW-1133">Transmembrane helix</keyword>
<feature type="transmembrane region" description="Helical" evidence="2">
    <location>
        <begin position="6"/>
        <end position="25"/>
    </location>
</feature>
<dbReference type="Proteomes" id="UP000324222">
    <property type="component" value="Unassembled WGS sequence"/>
</dbReference>
<name>A0A5B7D0Z5_PORTR</name>
<feature type="transmembrane region" description="Helical" evidence="2">
    <location>
        <begin position="66"/>
        <end position="88"/>
    </location>
</feature>
<keyword evidence="2" id="KW-0812">Transmembrane</keyword>
<dbReference type="EMBL" id="VSRR010000449">
    <property type="protein sequence ID" value="MPC15712.1"/>
    <property type="molecule type" value="Genomic_DNA"/>
</dbReference>
<sequence length="146" mass="15835">MLVYCLVGLTQGMFFTYSVSVISTIEKRFKLKSKETGIILAGNDISQVLLAIFLSYYGTFGHRPRWLAVGALFTAASCFTASLPHFFYGAGTGAEAVLAAVSASNETGSKCECLASILKFFAVLPRLFSKTTELINCRGFHECFAS</sequence>
<keyword evidence="2" id="KW-0472">Membrane</keyword>
<dbReference type="GO" id="GO:0015347">
    <property type="term" value="F:sodium-independent organic anion transmembrane transporter activity"/>
    <property type="evidence" value="ECO:0007669"/>
    <property type="project" value="TreeGrafter"/>
</dbReference>
<dbReference type="InterPro" id="IPR004156">
    <property type="entry name" value="OATP"/>
</dbReference>
<dbReference type="Pfam" id="PF03137">
    <property type="entry name" value="OATP"/>
    <property type="match status" value="1"/>
</dbReference>
<dbReference type="GO" id="GO:0016323">
    <property type="term" value="C:basolateral plasma membrane"/>
    <property type="evidence" value="ECO:0007669"/>
    <property type="project" value="TreeGrafter"/>
</dbReference>
<dbReference type="AlphaFoldDB" id="A0A5B7D0Z5"/>
<dbReference type="SUPFAM" id="SSF103473">
    <property type="entry name" value="MFS general substrate transporter"/>
    <property type="match status" value="1"/>
</dbReference>
<dbReference type="OrthoDB" id="5062115at2759"/>
<evidence type="ECO:0000256" key="2">
    <source>
        <dbReference type="SAM" id="Phobius"/>
    </source>
</evidence>
<proteinExistence type="predicted"/>
<dbReference type="PANTHER" id="PTHR11388">
    <property type="entry name" value="ORGANIC ANION TRANSPORTER"/>
    <property type="match status" value="1"/>
</dbReference>
<feature type="transmembrane region" description="Helical" evidence="2">
    <location>
        <begin position="37"/>
        <end position="60"/>
    </location>
</feature>
<keyword evidence="4" id="KW-1185">Reference proteome</keyword>
<evidence type="ECO:0000256" key="1">
    <source>
        <dbReference type="ARBA" id="ARBA00023157"/>
    </source>
</evidence>
<keyword evidence="1" id="KW-1015">Disulfide bond</keyword>
<gene>
    <name evidence="3" type="primary">Slco4c1</name>
    <name evidence="3" type="ORF">E2C01_008511</name>
</gene>
<dbReference type="GO" id="GO:0043252">
    <property type="term" value="P:sodium-independent organic anion transport"/>
    <property type="evidence" value="ECO:0007669"/>
    <property type="project" value="TreeGrafter"/>
</dbReference>
<accession>A0A5B7D0Z5</accession>
<dbReference type="PANTHER" id="PTHR11388:SF76">
    <property type="entry name" value="SOLUTE CARRIER ORGANIC ANION TRANSPORTER FAMILY MEMBER"/>
    <property type="match status" value="1"/>
</dbReference>
<evidence type="ECO:0000313" key="3">
    <source>
        <dbReference type="EMBL" id="MPC15712.1"/>
    </source>
</evidence>
<comment type="caution">
    <text evidence="3">The sequence shown here is derived from an EMBL/GenBank/DDBJ whole genome shotgun (WGS) entry which is preliminary data.</text>
</comment>
<organism evidence="3 4">
    <name type="scientific">Portunus trituberculatus</name>
    <name type="common">Swimming crab</name>
    <name type="synonym">Neptunus trituberculatus</name>
    <dbReference type="NCBI Taxonomy" id="210409"/>
    <lineage>
        <taxon>Eukaryota</taxon>
        <taxon>Metazoa</taxon>
        <taxon>Ecdysozoa</taxon>
        <taxon>Arthropoda</taxon>
        <taxon>Crustacea</taxon>
        <taxon>Multicrustacea</taxon>
        <taxon>Malacostraca</taxon>
        <taxon>Eumalacostraca</taxon>
        <taxon>Eucarida</taxon>
        <taxon>Decapoda</taxon>
        <taxon>Pleocyemata</taxon>
        <taxon>Brachyura</taxon>
        <taxon>Eubrachyura</taxon>
        <taxon>Portunoidea</taxon>
        <taxon>Portunidae</taxon>
        <taxon>Portuninae</taxon>
        <taxon>Portunus</taxon>
    </lineage>
</organism>
<protein>
    <submittedName>
        <fullName evidence="3">Solute carrier organic anion transporter family member 4C1</fullName>
    </submittedName>
</protein>
<evidence type="ECO:0000313" key="4">
    <source>
        <dbReference type="Proteomes" id="UP000324222"/>
    </source>
</evidence>